<protein>
    <recommendedName>
        <fullName evidence="1">Thioredoxin domain-containing protein</fullName>
    </recommendedName>
</protein>
<dbReference type="Gene3D" id="3.40.30.10">
    <property type="entry name" value="Glutaredoxin"/>
    <property type="match status" value="1"/>
</dbReference>
<evidence type="ECO:0000259" key="1">
    <source>
        <dbReference type="PROSITE" id="PS51352"/>
    </source>
</evidence>
<dbReference type="InterPro" id="IPR013766">
    <property type="entry name" value="Thioredoxin_domain"/>
</dbReference>
<name>A0A517RN48_9PLAN</name>
<dbReference type="EMBL" id="CP036269">
    <property type="protein sequence ID" value="QDT45301.1"/>
    <property type="molecule type" value="Genomic_DNA"/>
</dbReference>
<feature type="domain" description="Thioredoxin" evidence="1">
    <location>
        <begin position="16"/>
        <end position="150"/>
    </location>
</feature>
<reference evidence="2 3" key="1">
    <citation type="submission" date="2019-02" db="EMBL/GenBank/DDBJ databases">
        <title>Deep-cultivation of Planctomycetes and their phenomic and genomic characterization uncovers novel biology.</title>
        <authorList>
            <person name="Wiegand S."/>
            <person name="Jogler M."/>
            <person name="Boedeker C."/>
            <person name="Pinto D."/>
            <person name="Vollmers J."/>
            <person name="Rivas-Marin E."/>
            <person name="Kohn T."/>
            <person name="Peeters S.H."/>
            <person name="Heuer A."/>
            <person name="Rast P."/>
            <person name="Oberbeckmann S."/>
            <person name="Bunk B."/>
            <person name="Jeske O."/>
            <person name="Meyerdierks A."/>
            <person name="Storesund J.E."/>
            <person name="Kallscheuer N."/>
            <person name="Luecker S."/>
            <person name="Lage O.M."/>
            <person name="Pohl T."/>
            <person name="Merkel B.J."/>
            <person name="Hornburger P."/>
            <person name="Mueller R.-W."/>
            <person name="Bruemmer F."/>
            <person name="Labrenz M."/>
            <person name="Spormann A.M."/>
            <person name="Op den Camp H."/>
            <person name="Overmann J."/>
            <person name="Amann R."/>
            <person name="Jetten M.S.M."/>
            <person name="Mascher T."/>
            <person name="Medema M.H."/>
            <person name="Devos D.P."/>
            <person name="Kaster A.-K."/>
            <person name="Ovreas L."/>
            <person name="Rohde M."/>
            <person name="Galperin M.Y."/>
            <person name="Jogler C."/>
        </authorList>
    </citation>
    <scope>NUCLEOTIDE SEQUENCE [LARGE SCALE GENOMIC DNA]</scope>
    <source>
        <strain evidence="2 3">Pan241w</strain>
    </source>
</reference>
<dbReference type="SUPFAM" id="SSF52833">
    <property type="entry name" value="Thioredoxin-like"/>
    <property type="match status" value="1"/>
</dbReference>
<dbReference type="KEGG" id="gaz:Pan241w_54210"/>
<evidence type="ECO:0000313" key="2">
    <source>
        <dbReference type="EMBL" id="QDT45301.1"/>
    </source>
</evidence>
<gene>
    <name evidence="2" type="ORF">Pan241w_54210</name>
</gene>
<sequence>MLLFLKSSSSQRNVIAFLIVCAIVVTSTTVGSAQEVQRVASLSKVQSSRAAASKQNKYTFIMFWKNQDEATKAMWSGLQQNLANKKETTTFAAVNTNDPAEAKLVEEYGVSRAPMPLTLAIAPNGAVTGSFVKKINADYIQQSFVSPAKARCMLTLQSRKMVLLCVSPDGKPASLQGVQNFKEIPCYKDVVEVVSVSATEPAESAFLKELEVPANNKNATVVFMAPPGVMVGMFNGNVTHKQLIAELQKAGKGCGVEGCKHCKE</sequence>
<organism evidence="2 3">
    <name type="scientific">Gimesia alba</name>
    <dbReference type="NCBI Taxonomy" id="2527973"/>
    <lineage>
        <taxon>Bacteria</taxon>
        <taxon>Pseudomonadati</taxon>
        <taxon>Planctomycetota</taxon>
        <taxon>Planctomycetia</taxon>
        <taxon>Planctomycetales</taxon>
        <taxon>Planctomycetaceae</taxon>
        <taxon>Gimesia</taxon>
    </lineage>
</organism>
<dbReference type="RefSeq" id="WP_232107277.1">
    <property type="nucleotide sequence ID" value="NZ_CP036269.1"/>
</dbReference>
<dbReference type="InterPro" id="IPR036249">
    <property type="entry name" value="Thioredoxin-like_sf"/>
</dbReference>
<keyword evidence="3" id="KW-1185">Reference proteome</keyword>
<dbReference type="AlphaFoldDB" id="A0A517RN48"/>
<evidence type="ECO:0000313" key="3">
    <source>
        <dbReference type="Proteomes" id="UP000317171"/>
    </source>
</evidence>
<dbReference type="Proteomes" id="UP000317171">
    <property type="component" value="Chromosome"/>
</dbReference>
<proteinExistence type="predicted"/>
<dbReference type="PROSITE" id="PS51352">
    <property type="entry name" value="THIOREDOXIN_2"/>
    <property type="match status" value="1"/>
</dbReference>
<accession>A0A517RN48</accession>